<accession>A0ACC2EJL9</accession>
<organism evidence="1 2">
    <name type="scientific">Diphasiastrum complanatum</name>
    <name type="common">Issler's clubmoss</name>
    <name type="synonym">Lycopodium complanatum</name>
    <dbReference type="NCBI Taxonomy" id="34168"/>
    <lineage>
        <taxon>Eukaryota</taxon>
        <taxon>Viridiplantae</taxon>
        <taxon>Streptophyta</taxon>
        <taxon>Embryophyta</taxon>
        <taxon>Tracheophyta</taxon>
        <taxon>Lycopodiopsida</taxon>
        <taxon>Lycopodiales</taxon>
        <taxon>Lycopodiaceae</taxon>
        <taxon>Lycopodioideae</taxon>
        <taxon>Diphasiastrum</taxon>
    </lineage>
</organism>
<evidence type="ECO:0000313" key="2">
    <source>
        <dbReference type="Proteomes" id="UP001162992"/>
    </source>
</evidence>
<dbReference type="EMBL" id="CM055093">
    <property type="protein sequence ID" value="KAJ7566715.1"/>
    <property type="molecule type" value="Genomic_DNA"/>
</dbReference>
<sequence length="644" mass="71150">MAPSLRKALGAVKDQTSIGLAKVASTSAPDLDVAMVKATSHDDMAVDEKYVLQILQLTSISRSYSNACLLALAKRLGKTHNWIVAVKVLVLIHRLLRDGNAMFKEELSTVSRRILNLSNFRDESHSNAWDYSTFVRTYAAYLDARMECFIFGGEGRGDKRSRDDNYMSGNAYENSSFNDFKSRFSDDGHEDDGRRDSEPKQKHTTSVKDMEPQVVLEKVPSLQHILERVLACRPTGAAKNHRLIHIALYTIVKESFQIYEALGDGFSVLLNAYFSMKQEDCVKMLDIYVRFGKQSDALSSFYDVSKAIGVCRESDYPRIEKISEDLLDSLEKHLNDRSRSPSHHERPKTPEAPRQLKREPISESKEPEVDHNTYESIYGMRALPAPPTDQPPTIPRPSVSKATKAPIANGQSSATVTMNRSSSQDNQNDLLDLNEDTYSAEDQQNKFALALFSSATNGNWETFDSDEQETSKKVTTWQASPDTGTSENGKAGWELALVSEASNFTKVGSSLAGKFDKLLLDSMYDHAASQGTKASLPSGSSSSVALPGKPPASVLALPAPVAIEGEDPFTASTFVPPPSYVQMADLKQKQLLLLQEQQLWQQYQQNGMHGQMSFYTAPYAATAYAAQNPFGLPYVGMGASAQGR</sequence>
<dbReference type="Proteomes" id="UP001162992">
    <property type="component" value="Chromosome 2"/>
</dbReference>
<keyword evidence="2" id="KW-1185">Reference proteome</keyword>
<evidence type="ECO:0000313" key="1">
    <source>
        <dbReference type="EMBL" id="KAJ7566715.1"/>
    </source>
</evidence>
<gene>
    <name evidence="1" type="ORF">O6H91_02G115700</name>
</gene>
<comment type="caution">
    <text evidence="1">The sequence shown here is derived from an EMBL/GenBank/DDBJ whole genome shotgun (WGS) entry which is preliminary data.</text>
</comment>
<name>A0ACC2EJL9_DIPCM</name>
<reference evidence="2" key="1">
    <citation type="journal article" date="2024" name="Proc. Natl. Acad. Sci. U.S.A.">
        <title>Extraordinary preservation of gene collinearity over three hundred million years revealed in homosporous lycophytes.</title>
        <authorList>
            <person name="Li C."/>
            <person name="Wickell D."/>
            <person name="Kuo L.Y."/>
            <person name="Chen X."/>
            <person name="Nie B."/>
            <person name="Liao X."/>
            <person name="Peng D."/>
            <person name="Ji J."/>
            <person name="Jenkins J."/>
            <person name="Williams M."/>
            <person name="Shu S."/>
            <person name="Plott C."/>
            <person name="Barry K."/>
            <person name="Rajasekar S."/>
            <person name="Grimwood J."/>
            <person name="Han X."/>
            <person name="Sun S."/>
            <person name="Hou Z."/>
            <person name="He W."/>
            <person name="Dai G."/>
            <person name="Sun C."/>
            <person name="Schmutz J."/>
            <person name="Leebens-Mack J.H."/>
            <person name="Li F.W."/>
            <person name="Wang L."/>
        </authorList>
    </citation>
    <scope>NUCLEOTIDE SEQUENCE [LARGE SCALE GENOMIC DNA]</scope>
    <source>
        <strain evidence="2">cv. PW_Plant_1</strain>
    </source>
</reference>
<protein>
    <submittedName>
        <fullName evidence="1">Uncharacterized protein</fullName>
    </submittedName>
</protein>
<proteinExistence type="predicted"/>